<organism evidence="1 2">
    <name type="scientific">Legionella quinlivanii</name>
    <dbReference type="NCBI Taxonomy" id="45073"/>
    <lineage>
        <taxon>Bacteria</taxon>
        <taxon>Pseudomonadati</taxon>
        <taxon>Pseudomonadota</taxon>
        <taxon>Gammaproteobacteria</taxon>
        <taxon>Legionellales</taxon>
        <taxon>Legionellaceae</taxon>
        <taxon>Legionella</taxon>
    </lineage>
</organism>
<accession>A0A364LHM8</accession>
<evidence type="ECO:0000313" key="1">
    <source>
        <dbReference type="EMBL" id="RAP35804.1"/>
    </source>
</evidence>
<dbReference type="AlphaFoldDB" id="A0A364LHM8"/>
<name>A0A364LHM8_9GAMM</name>
<sequence length="122" mass="14453">MNTSSQTSSTYDLRIDILFTRLGAIYGQLWWNNYRTEELLLLAKQEWSEGLKRFDNQIFKDVLVVYREQKNYPPSLPQFAESCRATQARRVPIPERMREERRPSSLETAKLHLAAMKQMLKN</sequence>
<dbReference type="RefSeq" id="WP_112220192.1">
    <property type="nucleotide sequence ID" value="NZ_MVJN01000008.1"/>
</dbReference>
<reference evidence="1 2" key="1">
    <citation type="submission" date="2017-02" db="EMBL/GenBank/DDBJ databases">
        <title>Legionella quilivanii strain from human: case report and whole genome sequencing analysis.</title>
        <authorList>
            <person name="Lalancette C."/>
            <person name="Leduc J.-M."/>
            <person name="Levesque S."/>
            <person name="Fournier E."/>
            <person name="Saoud J."/>
            <person name="Faucher S.P."/>
            <person name="Bernard K."/>
            <person name="Martineau C."/>
            <person name="Longtin J."/>
        </authorList>
    </citation>
    <scope>NUCLEOTIDE SEQUENCE [LARGE SCALE GENOMIC DNA]</scope>
    <source>
        <strain evidence="1 2">ID143958</strain>
    </source>
</reference>
<dbReference type="EMBL" id="MVJN01000008">
    <property type="protein sequence ID" value="RAP35804.1"/>
    <property type="molecule type" value="Genomic_DNA"/>
</dbReference>
<protein>
    <submittedName>
        <fullName evidence="1">Vir protein</fullName>
    </submittedName>
</protein>
<dbReference type="Proteomes" id="UP000249458">
    <property type="component" value="Unassembled WGS sequence"/>
</dbReference>
<comment type="caution">
    <text evidence="1">The sequence shown here is derived from an EMBL/GenBank/DDBJ whole genome shotgun (WGS) entry which is preliminary data.</text>
</comment>
<evidence type="ECO:0000313" key="2">
    <source>
        <dbReference type="Proteomes" id="UP000249458"/>
    </source>
</evidence>
<gene>
    <name evidence="1" type="ORF">B1207_11655</name>
</gene>
<proteinExistence type="predicted"/>